<reference evidence="2" key="1">
    <citation type="submission" date="2024-07" db="EMBL/GenBank/DDBJ databases">
        <title>Two chromosome-level genome assemblies of Korean endemic species Abeliophyllum distichum and Forsythia ovata (Oleaceae).</title>
        <authorList>
            <person name="Jang H."/>
        </authorList>
    </citation>
    <scope>NUCLEOTIDE SEQUENCE [LARGE SCALE GENOMIC DNA]</scope>
</reference>
<evidence type="ECO:0000313" key="1">
    <source>
        <dbReference type="EMBL" id="KAL2549213.1"/>
    </source>
</evidence>
<sequence>MENEYGSVAACSHPYSDIFKSARKAIHDFAKPLIDLINVSDWDLDQAENAIENSVVYAKRSHKKYAFEAYVAQRITGTARLPLSLRRHSNSNRHCLRCPRQVACNGKEAKVVACRYHDKIQCKYAPYRASSLATAEVEAESVEDTESEAKSKNELKNFSCENVVDE</sequence>
<dbReference type="PANTHER" id="PTHR31161">
    <property type="entry name" value="PROTEIN GRAVITROPIC IN THE LIGHT 1"/>
    <property type="match status" value="1"/>
</dbReference>
<protein>
    <submittedName>
        <fullName evidence="1">Uncharacterized protein</fullName>
    </submittedName>
</protein>
<comment type="caution">
    <text evidence="1">The sequence shown here is derived from an EMBL/GenBank/DDBJ whole genome shotgun (WGS) entry which is preliminary data.</text>
</comment>
<dbReference type="Proteomes" id="UP001604277">
    <property type="component" value="Unassembled WGS sequence"/>
</dbReference>
<name>A0ABD1WKI9_9LAMI</name>
<dbReference type="AlphaFoldDB" id="A0ABD1WKI9"/>
<keyword evidence="2" id="KW-1185">Reference proteome</keyword>
<accession>A0ABD1WKI9</accession>
<gene>
    <name evidence="1" type="ORF">Fot_10743</name>
</gene>
<organism evidence="1 2">
    <name type="scientific">Forsythia ovata</name>
    <dbReference type="NCBI Taxonomy" id="205694"/>
    <lineage>
        <taxon>Eukaryota</taxon>
        <taxon>Viridiplantae</taxon>
        <taxon>Streptophyta</taxon>
        <taxon>Embryophyta</taxon>
        <taxon>Tracheophyta</taxon>
        <taxon>Spermatophyta</taxon>
        <taxon>Magnoliopsida</taxon>
        <taxon>eudicotyledons</taxon>
        <taxon>Gunneridae</taxon>
        <taxon>Pentapetalae</taxon>
        <taxon>asterids</taxon>
        <taxon>lamiids</taxon>
        <taxon>Lamiales</taxon>
        <taxon>Oleaceae</taxon>
        <taxon>Forsythieae</taxon>
        <taxon>Forsythia</taxon>
    </lineage>
</organism>
<evidence type="ECO:0000313" key="2">
    <source>
        <dbReference type="Proteomes" id="UP001604277"/>
    </source>
</evidence>
<dbReference type="EMBL" id="JBFOLJ010000003">
    <property type="protein sequence ID" value="KAL2549213.1"/>
    <property type="molecule type" value="Genomic_DNA"/>
</dbReference>
<proteinExistence type="predicted"/>
<dbReference type="InterPro" id="IPR040225">
    <property type="entry name" value="GIL1-like"/>
</dbReference>